<dbReference type="AlphaFoldDB" id="A0AAU9IH00"/>
<evidence type="ECO:0000313" key="3">
    <source>
        <dbReference type="Proteomes" id="UP001162131"/>
    </source>
</evidence>
<dbReference type="EMBL" id="CAJZBQ010000012">
    <property type="protein sequence ID" value="CAG9314749.1"/>
    <property type="molecule type" value="Genomic_DNA"/>
</dbReference>
<protein>
    <submittedName>
        <fullName evidence="2">Uncharacterized protein</fullName>
    </submittedName>
</protein>
<dbReference type="Proteomes" id="UP001162131">
    <property type="component" value="Unassembled WGS sequence"/>
</dbReference>
<feature type="compositionally biased region" description="Basic and acidic residues" evidence="1">
    <location>
        <begin position="104"/>
        <end position="119"/>
    </location>
</feature>
<keyword evidence="3" id="KW-1185">Reference proteome</keyword>
<gene>
    <name evidence="2" type="ORF">BSTOLATCC_MIC11744</name>
</gene>
<feature type="region of interest" description="Disordered" evidence="1">
    <location>
        <begin position="104"/>
        <end position="127"/>
    </location>
</feature>
<accession>A0AAU9IH00</accession>
<proteinExistence type="predicted"/>
<organism evidence="2 3">
    <name type="scientific">Blepharisma stoltei</name>
    <dbReference type="NCBI Taxonomy" id="1481888"/>
    <lineage>
        <taxon>Eukaryota</taxon>
        <taxon>Sar</taxon>
        <taxon>Alveolata</taxon>
        <taxon>Ciliophora</taxon>
        <taxon>Postciliodesmatophora</taxon>
        <taxon>Heterotrichea</taxon>
        <taxon>Heterotrichida</taxon>
        <taxon>Blepharismidae</taxon>
        <taxon>Blepharisma</taxon>
    </lineage>
</organism>
<feature type="compositionally biased region" description="Polar residues" evidence="1">
    <location>
        <begin position="58"/>
        <end position="74"/>
    </location>
</feature>
<reference evidence="2" key="1">
    <citation type="submission" date="2021-09" db="EMBL/GenBank/DDBJ databases">
        <authorList>
            <consortium name="AG Swart"/>
            <person name="Singh M."/>
            <person name="Singh A."/>
            <person name="Seah K."/>
            <person name="Emmerich C."/>
        </authorList>
    </citation>
    <scope>NUCLEOTIDE SEQUENCE</scope>
    <source>
        <strain evidence="2">ATCC30299</strain>
    </source>
</reference>
<comment type="caution">
    <text evidence="2">The sequence shown here is derived from an EMBL/GenBank/DDBJ whole genome shotgun (WGS) entry which is preliminary data.</text>
</comment>
<feature type="region of interest" description="Disordered" evidence="1">
    <location>
        <begin position="19"/>
        <end position="74"/>
    </location>
</feature>
<evidence type="ECO:0000256" key="1">
    <source>
        <dbReference type="SAM" id="MobiDB-lite"/>
    </source>
</evidence>
<evidence type="ECO:0000313" key="2">
    <source>
        <dbReference type="EMBL" id="CAG9314749.1"/>
    </source>
</evidence>
<name>A0AAU9IH00_9CILI</name>
<sequence>MFSKFGKICQERFQILKHREEILSGRSPRKSPRPQAPRSKSQQLSPEKLQEILRDSIVSDSPQNKSPPKQSYAFMSQTRDEFYKANGLKSPAPPCNHYDARYELVDKQPRKTDFRERPKTASRVRNQSKISDLENIPERPRTKLKGAIPLDKQLPRPSIVKMTNDVNEKRFEHYEDMPVVLGKYKRVSTPDIAKSKPRDDKFLHEDVFPTYDTSYKLVSDDLGKVANFDKYSPRKPILLSHLTNMHGYKVNYGMVERRVSSPDFKKVGSRPESASPLPIYMQKINSRASLNILSEKMLEMNSALDISRISLSGSPVKLRSPNLSMIY</sequence>